<feature type="compositionally biased region" description="Basic and acidic residues" evidence="2">
    <location>
        <begin position="514"/>
        <end position="527"/>
    </location>
</feature>
<evidence type="ECO:0000313" key="3">
    <source>
        <dbReference type="EMBL" id="KAF4675039.1"/>
    </source>
</evidence>
<feature type="region of interest" description="Disordered" evidence="2">
    <location>
        <begin position="841"/>
        <end position="918"/>
    </location>
</feature>
<comment type="similarity">
    <text evidence="1">Belongs to the RRN3 family.</text>
</comment>
<feature type="region of interest" description="Disordered" evidence="2">
    <location>
        <begin position="481"/>
        <end position="527"/>
    </location>
</feature>
<dbReference type="GO" id="GO:0005634">
    <property type="term" value="C:nucleus"/>
    <property type="evidence" value="ECO:0007669"/>
    <property type="project" value="TreeGrafter"/>
</dbReference>
<feature type="region of interest" description="Disordered" evidence="2">
    <location>
        <begin position="671"/>
        <end position="690"/>
    </location>
</feature>
<evidence type="ECO:0000256" key="1">
    <source>
        <dbReference type="ARBA" id="ARBA00010098"/>
    </source>
</evidence>
<dbReference type="EMBL" id="JAAPAO010000053">
    <property type="protein sequence ID" value="KAF4675039.1"/>
    <property type="molecule type" value="Genomic_DNA"/>
</dbReference>
<dbReference type="OrthoDB" id="26970at2759"/>
<feature type="compositionally biased region" description="Basic and acidic residues" evidence="2">
    <location>
        <begin position="487"/>
        <end position="498"/>
    </location>
</feature>
<name>A0A7J6MTX2_PERCH</name>
<dbReference type="Pfam" id="PF11523">
    <property type="entry name" value="DUF3223"/>
    <property type="match status" value="1"/>
</dbReference>
<dbReference type="GO" id="GO:0001181">
    <property type="term" value="F:RNA polymerase I general transcription initiation factor activity"/>
    <property type="evidence" value="ECO:0007669"/>
    <property type="project" value="InterPro"/>
</dbReference>
<accession>A0A7J6MTX2</accession>
<dbReference type="GO" id="GO:0006361">
    <property type="term" value="P:transcription initiation at RNA polymerase I promoter"/>
    <property type="evidence" value="ECO:0007669"/>
    <property type="project" value="InterPro"/>
</dbReference>
<dbReference type="Pfam" id="PF05327">
    <property type="entry name" value="RRN3"/>
    <property type="match status" value="2"/>
</dbReference>
<proteinExistence type="inferred from homology"/>
<dbReference type="InterPro" id="IPR007991">
    <property type="entry name" value="RNA_pol_I_trans_ini_fac_RRN3"/>
</dbReference>
<dbReference type="AlphaFoldDB" id="A0A7J6MTX2"/>
<dbReference type="Gene3D" id="3.10.450.40">
    <property type="match status" value="1"/>
</dbReference>
<comment type="caution">
    <text evidence="3">The sequence shown here is derived from an EMBL/GenBank/DDBJ whole genome shotgun (WGS) entry which is preliminary data.</text>
</comment>
<dbReference type="PANTHER" id="PTHR12790:SF0">
    <property type="entry name" value="RNA POLYMERASE I-SPECIFIC TRANSCRIPTION INITIATION FACTOR RRN3-RELATED"/>
    <property type="match status" value="1"/>
</dbReference>
<sequence length="977" mass="109433">MAAARRRRSSDTSALAVSELQDIFEALATDKASAFDLEKVLSSTKVKTAVQKGSKEVLSTLIKEFPWLTPAESIGARNRRLLMDLLTSGASIGIQHATDVIAALVNEVILLVDPTVEGSAKKTAKVRVQLGKASFPDLSAVRARCRQMLKEYDVNEMLTDDDQNIMMNLLRYHPTKITKHLGEAPRGEPLELREVLDAVNTVFVANNEDHDCRSFFVQWKSDNKPEDFSYVQCVQHYPLPTTEALELITDCMAEVAGSPVPRVEINMGQLVAKKMPFRMKPLDTLRMYSRFSFMLCKKVRRPHLTHKRILTAIFERLCEMDLETQTDAEGNAAFTESAGNARSEEDTDLMAQRLDALMTECFRKACSAGGSISPPWHPPCMGPSSSENVILAESVSCYIDCRRFFHNNLSITDGDAAAGELPSGQDNCLVSYVFGHFEDVVLRTHRTRYIQYLAYYVSSLHIKYAESFICILLKRLYGETTEEDDETTKNGEAAKEEEGASPAASTGTKSVSLKAEDRRPHIDDPNGMRDDFRRRLCAEYLGSFCCRATFLPEPYSQQTLKFMLEFVQQEEEPLSFDTCVLIVVVIQSICYMLCWKLQEWASDGNTAFLNSLFDMESHKSLVYTLSVQPRLLDFVSPILLQQLAGTAASVPCARPLGRLVMEALLHQYSSMNRGRPEDGTPPSPDPASSEFNFQNLNWKEFERKVMAQRRSKMPLALGSVNLAQRLQPFYPFEPYNLRYSQHYITDNYRDWEEVPQPDEELARAGVVDITPDGAMGLLPKEKVAEELLTFEWKDPVPSDIDDDDASVKSDDSVISLAGEIEHGGYSSSATDEELTYNPRSRIATPGLRNAGFANTLHPPPHMTEPTSAKESHEPSKGATVMPSPAFHPRHVPDVPRSRRGSSLEEPSPKRQRLASIDEDELYDSSIPLLPPAMLVAGDSANNHWDEPDYDEDDFEMEDTLANRVLLSVMGSRAFRSS</sequence>
<dbReference type="GO" id="GO:0001042">
    <property type="term" value="F:RNA polymerase I core binding"/>
    <property type="evidence" value="ECO:0007669"/>
    <property type="project" value="TreeGrafter"/>
</dbReference>
<organism evidence="3 4">
    <name type="scientific">Perkinsus chesapeaki</name>
    <name type="common">Clam parasite</name>
    <name type="synonym">Perkinsus andrewsi</name>
    <dbReference type="NCBI Taxonomy" id="330153"/>
    <lineage>
        <taxon>Eukaryota</taxon>
        <taxon>Sar</taxon>
        <taxon>Alveolata</taxon>
        <taxon>Perkinsozoa</taxon>
        <taxon>Perkinsea</taxon>
        <taxon>Perkinsida</taxon>
        <taxon>Perkinsidae</taxon>
        <taxon>Perkinsus</taxon>
    </lineage>
</organism>
<keyword evidence="4" id="KW-1185">Reference proteome</keyword>
<protein>
    <recommendedName>
        <fullName evidence="5">DNA independent RNA polymerase I transcription factor</fullName>
    </recommendedName>
</protein>
<reference evidence="3 4" key="1">
    <citation type="submission" date="2020-04" db="EMBL/GenBank/DDBJ databases">
        <title>Perkinsus chesapeaki whole genome sequence.</title>
        <authorList>
            <person name="Bogema D.R."/>
        </authorList>
    </citation>
    <scope>NUCLEOTIDE SEQUENCE [LARGE SCALE GENOMIC DNA]</scope>
    <source>
        <strain evidence="3">ATCC PRA-425</strain>
    </source>
</reference>
<dbReference type="Proteomes" id="UP000591131">
    <property type="component" value="Unassembled WGS sequence"/>
</dbReference>
<dbReference type="PANTHER" id="PTHR12790">
    <property type="entry name" value="TRANSCRIPTION INITIATION FACTOR IA RRN3"/>
    <property type="match status" value="1"/>
</dbReference>
<evidence type="ECO:0008006" key="5">
    <source>
        <dbReference type="Google" id="ProtNLM"/>
    </source>
</evidence>
<evidence type="ECO:0000313" key="4">
    <source>
        <dbReference type="Proteomes" id="UP000591131"/>
    </source>
</evidence>
<gene>
    <name evidence="3" type="ORF">FOL47_008350</name>
</gene>
<evidence type="ECO:0000256" key="2">
    <source>
        <dbReference type="SAM" id="MobiDB-lite"/>
    </source>
</evidence>